<dbReference type="PROSITE" id="PS51084">
    <property type="entry name" value="HIT_2"/>
    <property type="match status" value="1"/>
</dbReference>
<dbReference type="GO" id="GO:0003824">
    <property type="term" value="F:catalytic activity"/>
    <property type="evidence" value="ECO:0007669"/>
    <property type="project" value="InterPro"/>
</dbReference>
<reference evidence="3 4" key="1">
    <citation type="submission" date="2018-07" db="EMBL/GenBank/DDBJ databases">
        <title>Genomic Encyclopedia of Type Strains, Phase III (KMG-III): the genomes of soil and plant-associated and newly described type strains.</title>
        <authorList>
            <person name="Whitman W."/>
        </authorList>
    </citation>
    <scope>NUCLEOTIDE SEQUENCE [LARGE SCALE GENOMIC DNA]</scope>
    <source>
        <strain evidence="3 4">CECT 8236</strain>
    </source>
</reference>
<proteinExistence type="predicted"/>
<protein>
    <submittedName>
        <fullName evidence="3">HIT domain-containing protein</fullName>
    </submittedName>
</protein>
<comment type="caution">
    <text evidence="3">The sequence shown here is derived from an EMBL/GenBank/DDBJ whole genome shotgun (WGS) entry which is preliminary data.</text>
</comment>
<sequence>MQESQCLGCQLANNKIETQTVYENELVTCILDIAPLNEGHILILPKQHYHDVDDLDEITACEIMKTSAMLARLLKKTIPA</sequence>
<dbReference type="AlphaFoldDB" id="A0A3D9HTT0"/>
<dbReference type="InterPro" id="IPR011146">
    <property type="entry name" value="HIT-like"/>
</dbReference>
<evidence type="ECO:0000256" key="1">
    <source>
        <dbReference type="PROSITE-ProRule" id="PRU00464"/>
    </source>
</evidence>
<evidence type="ECO:0000259" key="2">
    <source>
        <dbReference type="PROSITE" id="PS51084"/>
    </source>
</evidence>
<evidence type="ECO:0000313" key="3">
    <source>
        <dbReference type="EMBL" id="RED52908.1"/>
    </source>
</evidence>
<dbReference type="SUPFAM" id="SSF54197">
    <property type="entry name" value="HIT-like"/>
    <property type="match status" value="1"/>
</dbReference>
<comment type="caution">
    <text evidence="1">Lacks conserved residue(s) required for the propagation of feature annotation.</text>
</comment>
<dbReference type="EMBL" id="QRDY01000029">
    <property type="protein sequence ID" value="RED52908.1"/>
    <property type="molecule type" value="Genomic_DNA"/>
</dbReference>
<dbReference type="InterPro" id="IPR036265">
    <property type="entry name" value="HIT-like_sf"/>
</dbReference>
<feature type="domain" description="HIT" evidence="2">
    <location>
        <begin position="7"/>
        <end position="80"/>
    </location>
</feature>
<organism evidence="3 4">
    <name type="scientific">Cohnella lupini</name>
    <dbReference type="NCBI Taxonomy" id="1294267"/>
    <lineage>
        <taxon>Bacteria</taxon>
        <taxon>Bacillati</taxon>
        <taxon>Bacillota</taxon>
        <taxon>Bacilli</taxon>
        <taxon>Bacillales</taxon>
        <taxon>Paenibacillaceae</taxon>
        <taxon>Cohnella</taxon>
    </lineage>
</organism>
<dbReference type="PANTHER" id="PTHR46648:SF1">
    <property type="entry name" value="ADENOSINE 5'-MONOPHOSPHORAMIDASE HNT1"/>
    <property type="match status" value="1"/>
</dbReference>
<accession>A0A3D9HTT0</accession>
<keyword evidence="4" id="KW-1185">Reference proteome</keyword>
<dbReference type="InterPro" id="IPR001310">
    <property type="entry name" value="Histidine_triad_HIT"/>
</dbReference>
<gene>
    <name evidence="3" type="ORF">DFP95_12940</name>
</gene>
<dbReference type="PANTHER" id="PTHR46648">
    <property type="entry name" value="HIT FAMILY PROTEIN 1"/>
    <property type="match status" value="1"/>
</dbReference>
<dbReference type="Proteomes" id="UP000256869">
    <property type="component" value="Unassembled WGS sequence"/>
</dbReference>
<dbReference type="Pfam" id="PF01230">
    <property type="entry name" value="HIT"/>
    <property type="match status" value="1"/>
</dbReference>
<evidence type="ECO:0000313" key="4">
    <source>
        <dbReference type="Proteomes" id="UP000256869"/>
    </source>
</evidence>
<dbReference type="Gene3D" id="3.30.428.10">
    <property type="entry name" value="HIT-like"/>
    <property type="match status" value="1"/>
</dbReference>
<dbReference type="GO" id="GO:0009117">
    <property type="term" value="P:nucleotide metabolic process"/>
    <property type="evidence" value="ECO:0007669"/>
    <property type="project" value="TreeGrafter"/>
</dbReference>
<name>A0A3D9HTT0_9BACL</name>